<keyword evidence="1" id="KW-1133">Transmembrane helix</keyword>
<reference evidence="2 3" key="1">
    <citation type="submission" date="2024-08" db="EMBL/GenBank/DDBJ databases">
        <title>Clostridium lapicellarii sp. nov., and Clostridium renhuaiense sp. nov., two species isolated from the mud in a fermentation cellar used for producing sauce-flavour Chinese liquors.</title>
        <authorList>
            <person name="Yang F."/>
            <person name="Wang H."/>
            <person name="Chen L.Q."/>
            <person name="Zhou N."/>
            <person name="Lu J.J."/>
            <person name="Pu X.X."/>
            <person name="Wan B."/>
            <person name="Wang L."/>
            <person name="Liu S.J."/>
        </authorList>
    </citation>
    <scope>NUCLEOTIDE SEQUENCE [LARGE SCALE GENOMIC DNA]</scope>
    <source>
        <strain evidence="2 3">MT-113</strain>
    </source>
</reference>
<name>A0ABV4DTN5_9CLOT</name>
<evidence type="ECO:0000313" key="2">
    <source>
        <dbReference type="EMBL" id="MEY8762609.1"/>
    </source>
</evidence>
<organism evidence="2 3">
    <name type="scientific">Clostridium lapidicellarium</name>
    <dbReference type="NCBI Taxonomy" id="3240931"/>
    <lineage>
        <taxon>Bacteria</taxon>
        <taxon>Bacillati</taxon>
        <taxon>Bacillota</taxon>
        <taxon>Clostridia</taxon>
        <taxon>Eubacteriales</taxon>
        <taxon>Clostridiaceae</taxon>
        <taxon>Clostridium</taxon>
    </lineage>
</organism>
<evidence type="ECO:0000256" key="1">
    <source>
        <dbReference type="SAM" id="Phobius"/>
    </source>
</evidence>
<feature type="transmembrane region" description="Helical" evidence="1">
    <location>
        <begin position="366"/>
        <end position="383"/>
    </location>
</feature>
<keyword evidence="1" id="KW-0812">Transmembrane</keyword>
<dbReference type="EMBL" id="JBGFFE010000002">
    <property type="protein sequence ID" value="MEY8762609.1"/>
    <property type="molecule type" value="Genomic_DNA"/>
</dbReference>
<dbReference type="RefSeq" id="WP_369868465.1">
    <property type="nucleotide sequence ID" value="NZ_JBGFFE010000002.1"/>
</dbReference>
<evidence type="ECO:0000313" key="3">
    <source>
        <dbReference type="Proteomes" id="UP001565220"/>
    </source>
</evidence>
<dbReference type="Pfam" id="PF19991">
    <property type="entry name" value="HMA_2"/>
    <property type="match status" value="1"/>
</dbReference>
<gene>
    <name evidence="2" type="ORF">AB8S09_02945</name>
</gene>
<comment type="caution">
    <text evidence="2">The sequence shown here is derived from an EMBL/GenBank/DDBJ whole genome shotgun (WGS) entry which is preliminary data.</text>
</comment>
<sequence>MKDRIVSSLPGRVRINVKGLLRNDEKAFGIWSELAGYGSISSFNVNKNTGNVLIYYDDAKIDENKIAIIVRRGFNKKRLIESTAFKNEYNPSLLKIFIDAVNPLSLFRKRYSKRLYKGEYGISFKILKASIVISAAVFLFTGDAANVISIFILGYPGILFALAGLSCYYISAKLSRYEIYVKDNTSLNQLCSINALLIEEEVFKSELKNYNTYDLNLDKYAVQKLVMLGKLRNLVSKDMELAVNKMRMLGINNIFIIGDSRNSIVNYIAYLLELGILDKNNSYEDEVRMIAGKSESGSTILIAADKLFEGNLKYPHVDSVIYLYRNGEMDTVKAGFNLQYSDVDKIPSMIKLAYFHREVSIQTENTAVALNIFGMLLVTLNCLTPLYSGIYYILNTLFLTLTLKFRYNSYLFR</sequence>
<keyword evidence="3" id="KW-1185">Reference proteome</keyword>
<protein>
    <submittedName>
        <fullName evidence="2">HMA2 domain-containing protein</fullName>
    </submittedName>
</protein>
<feature type="transmembrane region" description="Helical" evidence="1">
    <location>
        <begin position="120"/>
        <end position="141"/>
    </location>
</feature>
<keyword evidence="1" id="KW-0472">Membrane</keyword>
<feature type="transmembrane region" description="Helical" evidence="1">
    <location>
        <begin position="147"/>
        <end position="170"/>
    </location>
</feature>
<proteinExistence type="predicted"/>
<accession>A0ABV4DTN5</accession>
<dbReference type="Proteomes" id="UP001565220">
    <property type="component" value="Unassembled WGS sequence"/>
</dbReference>